<proteinExistence type="predicted"/>
<sequence>FSCVDRSVSADNNECLNIELLIKNLKNVIIKKLSVLYITESSVSLSAFSVSFSATLSQSSILASVSDSLTLTISVLMTLTFTTSTSSVSATASAFVISSLCFKKMLYRLDESHFSMKNICVFRNRSTDVILFYTCRYKAYTP</sequence>
<name>A0A0J9HJ37_AJEDA</name>
<keyword evidence="1" id="KW-0812">Transmembrane</keyword>
<dbReference type="EMBL" id="GG749614">
    <property type="protein sequence ID" value="KMW69204.1"/>
    <property type="molecule type" value="Genomic_DNA"/>
</dbReference>
<evidence type="ECO:0000313" key="2">
    <source>
        <dbReference type="EMBL" id="KMW69204.1"/>
    </source>
</evidence>
<keyword evidence="1" id="KW-0472">Membrane</keyword>
<organism evidence="2">
    <name type="scientific">Ajellomyces dermatitidis (strain ATCC 18188 / CBS 674.68)</name>
    <name type="common">Blastomyces dermatitidis</name>
    <dbReference type="NCBI Taxonomy" id="653446"/>
    <lineage>
        <taxon>Eukaryota</taxon>
        <taxon>Fungi</taxon>
        <taxon>Dikarya</taxon>
        <taxon>Ascomycota</taxon>
        <taxon>Pezizomycotina</taxon>
        <taxon>Eurotiomycetes</taxon>
        <taxon>Eurotiomycetidae</taxon>
        <taxon>Onygenales</taxon>
        <taxon>Ajellomycetaceae</taxon>
        <taxon>Blastomyces</taxon>
    </lineage>
</organism>
<feature type="non-terminal residue" evidence="2">
    <location>
        <position position="1"/>
    </location>
</feature>
<dbReference type="Proteomes" id="UP000007802">
    <property type="component" value="Unassembled WGS sequence"/>
</dbReference>
<feature type="transmembrane region" description="Helical" evidence="1">
    <location>
        <begin position="76"/>
        <end position="102"/>
    </location>
</feature>
<gene>
    <name evidence="2" type="ORF">BDDG_13370</name>
</gene>
<keyword evidence="1" id="KW-1133">Transmembrane helix</keyword>
<feature type="non-terminal residue" evidence="2">
    <location>
        <position position="142"/>
    </location>
</feature>
<feature type="transmembrane region" description="Helical" evidence="1">
    <location>
        <begin position="35"/>
        <end position="56"/>
    </location>
</feature>
<evidence type="ECO:0000256" key="1">
    <source>
        <dbReference type="SAM" id="Phobius"/>
    </source>
</evidence>
<protein>
    <submittedName>
        <fullName evidence="2">Uncharacterized protein</fullName>
    </submittedName>
</protein>
<dbReference type="AlphaFoldDB" id="A0A0J9HJ37"/>
<accession>A0A0J9HJ37</accession>
<reference evidence="2" key="1">
    <citation type="submission" date="2010-03" db="EMBL/GenBank/DDBJ databases">
        <title>Annotation of Blastomyces dermatitidis strain ATCC 18188.</title>
        <authorList>
            <consortium name="The Broad Institute Genome Sequencing Platform"/>
            <consortium name="Broad Institute Genome Sequencing Center for Infectious Disease."/>
            <person name="Cuomo C."/>
            <person name="Klein B."/>
            <person name="Sullivan T."/>
            <person name="Heitman J."/>
            <person name="Young S."/>
            <person name="Zeng Q."/>
            <person name="Gargeya S."/>
            <person name="Alvarado L."/>
            <person name="Berlin A.M."/>
            <person name="Chapman S.B."/>
            <person name="Chen Z."/>
            <person name="Freedman E."/>
            <person name="Gellesch M."/>
            <person name="Goldberg J."/>
            <person name="Griggs A."/>
            <person name="Gujja S."/>
            <person name="Heilman E."/>
            <person name="Heiman D."/>
            <person name="Howarth C."/>
            <person name="Mehta T."/>
            <person name="Neiman D."/>
            <person name="Pearson M."/>
            <person name="Roberts A."/>
            <person name="Saif S."/>
            <person name="Shea T."/>
            <person name="Shenoy N."/>
            <person name="Sisk P."/>
            <person name="Stolte C."/>
            <person name="Sykes S."/>
            <person name="White J."/>
            <person name="Yandava C."/>
            <person name="Haas B."/>
            <person name="Nusbaum C."/>
            <person name="Birren B."/>
        </authorList>
    </citation>
    <scope>NUCLEOTIDE SEQUENCE</scope>
    <source>
        <strain evidence="2">ATCC 18188</strain>
    </source>
</reference>